<dbReference type="EMBL" id="CP021474">
    <property type="protein sequence ID" value="ARW19927.1"/>
    <property type="molecule type" value="Genomic_DNA"/>
</dbReference>
<dbReference type="GO" id="GO:0141148">
    <property type="term" value="F:enoyl-[acyl-carrier-protein] reductase (NADPH) activity"/>
    <property type="evidence" value="ECO:0007669"/>
    <property type="project" value="UniProtKB-EC"/>
</dbReference>
<sequence>MQLEGILSGKTIVIMGVANKNSIAWGCTKAIMDQGAKVVLTYQNDRIKKV</sequence>
<dbReference type="InterPro" id="IPR036291">
    <property type="entry name" value="NAD(P)-bd_dom_sf"/>
</dbReference>
<dbReference type="AlphaFoldDB" id="A0A1Y0VZI1"/>
<reference evidence="1 2" key="1">
    <citation type="submission" date="2017-05" db="EMBL/GenBank/DDBJ databases">
        <title>Genome sequence of Pediococcus pentosaceus strain SRCM100892.</title>
        <authorList>
            <person name="Cho S.H."/>
        </authorList>
    </citation>
    <scope>NUCLEOTIDE SEQUENCE [LARGE SCALE GENOMIC DNA]</scope>
    <source>
        <strain evidence="1 2">SRCM100892</strain>
    </source>
</reference>
<evidence type="ECO:0000313" key="2">
    <source>
        <dbReference type="Proteomes" id="UP000196118"/>
    </source>
</evidence>
<gene>
    <name evidence="1" type="ORF">S100892_01355</name>
</gene>
<dbReference type="SUPFAM" id="SSF51735">
    <property type="entry name" value="NAD(P)-binding Rossmann-fold domains"/>
    <property type="match status" value="1"/>
</dbReference>
<name>A0A1Y0VZI1_PEDPE</name>
<dbReference type="InterPro" id="IPR002347">
    <property type="entry name" value="SDR_fam"/>
</dbReference>
<dbReference type="Proteomes" id="UP000196118">
    <property type="component" value="Chromosome"/>
</dbReference>
<organism evidence="1 2">
    <name type="scientific">Pediococcus pentosaceus</name>
    <dbReference type="NCBI Taxonomy" id="1255"/>
    <lineage>
        <taxon>Bacteria</taxon>
        <taxon>Bacillati</taxon>
        <taxon>Bacillota</taxon>
        <taxon>Bacilli</taxon>
        <taxon>Lactobacillales</taxon>
        <taxon>Lactobacillaceae</taxon>
        <taxon>Pediococcus</taxon>
    </lineage>
</organism>
<evidence type="ECO:0000313" key="1">
    <source>
        <dbReference type="EMBL" id="ARW19927.1"/>
    </source>
</evidence>
<keyword evidence="1" id="KW-0560">Oxidoreductase</keyword>
<protein>
    <submittedName>
        <fullName evidence="1">Enoyl-[acyl-carrier-protein] reductase (NADH)</fullName>
        <ecNumber evidence="1">1.3.1.10</ecNumber>
        <ecNumber evidence="1">1.3.1.9</ecNumber>
    </submittedName>
</protein>
<dbReference type="EC" id="1.3.1.10" evidence="1"/>
<accession>A0A1Y0VZI1</accession>
<dbReference type="GO" id="GO:0004318">
    <property type="term" value="F:enoyl-[acyl-carrier-protein] reductase (NADH) activity"/>
    <property type="evidence" value="ECO:0007669"/>
    <property type="project" value="UniProtKB-EC"/>
</dbReference>
<dbReference type="Pfam" id="PF13561">
    <property type="entry name" value="adh_short_C2"/>
    <property type="match status" value="1"/>
</dbReference>
<dbReference type="Gene3D" id="3.40.50.720">
    <property type="entry name" value="NAD(P)-binding Rossmann-like Domain"/>
    <property type="match status" value="1"/>
</dbReference>
<dbReference type="EC" id="1.3.1.9" evidence="1"/>
<proteinExistence type="predicted"/>